<name>A0ABS3CYU1_9ALTE</name>
<keyword evidence="1" id="KW-0812">Transmembrane</keyword>
<organism evidence="3 4">
    <name type="scientific">Bowmanella yangjiangensis</name>
    <dbReference type="NCBI Taxonomy" id="2811230"/>
    <lineage>
        <taxon>Bacteria</taxon>
        <taxon>Pseudomonadati</taxon>
        <taxon>Pseudomonadota</taxon>
        <taxon>Gammaproteobacteria</taxon>
        <taxon>Alteromonadales</taxon>
        <taxon>Alteromonadaceae</taxon>
        <taxon>Bowmanella</taxon>
    </lineage>
</organism>
<gene>
    <name evidence="3" type="primary">pilV</name>
    <name evidence="3" type="ORF">J0A65_20675</name>
</gene>
<accession>A0ABS3CYU1</accession>
<dbReference type="Proteomes" id="UP000663992">
    <property type="component" value="Unassembled WGS sequence"/>
</dbReference>
<dbReference type="NCBIfam" id="TIGR02523">
    <property type="entry name" value="type_IV_pilV"/>
    <property type="match status" value="1"/>
</dbReference>
<feature type="transmembrane region" description="Helical" evidence="1">
    <location>
        <begin position="12"/>
        <end position="32"/>
    </location>
</feature>
<proteinExistence type="predicted"/>
<evidence type="ECO:0000313" key="3">
    <source>
        <dbReference type="EMBL" id="MBN7822293.1"/>
    </source>
</evidence>
<keyword evidence="1" id="KW-0472">Membrane</keyword>
<dbReference type="RefSeq" id="WP_206596235.1">
    <property type="nucleotide sequence ID" value="NZ_JAFKCS010000045.1"/>
</dbReference>
<dbReference type="EMBL" id="JAFKCS010000045">
    <property type="protein sequence ID" value="MBN7822293.1"/>
    <property type="molecule type" value="Genomic_DNA"/>
</dbReference>
<dbReference type="InterPro" id="IPR054402">
    <property type="entry name" value="Tt1218-like_dom"/>
</dbReference>
<protein>
    <submittedName>
        <fullName evidence="3">Type IV pilus modification protein PilV</fullName>
    </submittedName>
</protein>
<dbReference type="InterPro" id="IPR013362">
    <property type="entry name" value="Pilus_4_PilV"/>
</dbReference>
<comment type="caution">
    <text evidence="3">The sequence shown here is derived from an EMBL/GenBank/DDBJ whole genome shotgun (WGS) entry which is preliminary data.</text>
</comment>
<sequence length="193" mass="20846">MPAKTSQKGFSMVEVLVAIVIISIGVLGLVAMQGKTIQYTQDANQRNTAAMLTNDLIELIRGNRSAVIGPSGELLSSSNYYKAASGAFPTAGEASCRTTTGCTAAQMATDHLFLWTQQVRNSLPIDDATLATFIICRDRTPDSEACDNQGSAIKIRVGWLSRNTDCPANTPFADDNLVDAGNRREYYQISFEP</sequence>
<evidence type="ECO:0000256" key="1">
    <source>
        <dbReference type="SAM" id="Phobius"/>
    </source>
</evidence>
<evidence type="ECO:0000313" key="4">
    <source>
        <dbReference type="Proteomes" id="UP000663992"/>
    </source>
</evidence>
<dbReference type="Pfam" id="PF07963">
    <property type="entry name" value="N_methyl"/>
    <property type="match status" value="1"/>
</dbReference>
<dbReference type="Pfam" id="PF22150">
    <property type="entry name" value="Tt1218-like"/>
    <property type="match status" value="1"/>
</dbReference>
<dbReference type="InterPro" id="IPR012902">
    <property type="entry name" value="N_methyl_site"/>
</dbReference>
<keyword evidence="4" id="KW-1185">Reference proteome</keyword>
<evidence type="ECO:0000259" key="2">
    <source>
        <dbReference type="Pfam" id="PF22150"/>
    </source>
</evidence>
<reference evidence="3 4" key="1">
    <citation type="submission" date="2021-03" db="EMBL/GenBank/DDBJ databases">
        <title>novel species isolated from a fishpond in China.</title>
        <authorList>
            <person name="Lu H."/>
            <person name="Cai Z."/>
        </authorList>
    </citation>
    <scope>NUCLEOTIDE SEQUENCE [LARGE SCALE GENOMIC DNA]</scope>
    <source>
        <strain evidence="3 4">Y57</strain>
    </source>
</reference>
<dbReference type="NCBIfam" id="TIGR02532">
    <property type="entry name" value="IV_pilin_GFxxxE"/>
    <property type="match status" value="1"/>
</dbReference>
<feature type="domain" description="Type IV pilin Tt1218-like" evidence="2">
    <location>
        <begin position="31"/>
        <end position="109"/>
    </location>
</feature>
<keyword evidence="1" id="KW-1133">Transmembrane helix</keyword>